<feature type="transmembrane region" description="Helical" evidence="5">
    <location>
        <begin position="202"/>
        <end position="222"/>
    </location>
</feature>
<dbReference type="Pfam" id="PF13641">
    <property type="entry name" value="Glyco_tranf_2_3"/>
    <property type="match status" value="1"/>
</dbReference>
<keyword evidence="5" id="KW-1133">Transmembrane helix</keyword>
<dbReference type="GO" id="GO:0016757">
    <property type="term" value="F:glycosyltransferase activity"/>
    <property type="evidence" value="ECO:0007669"/>
    <property type="project" value="UniProtKB-KW"/>
</dbReference>
<organism evidence="6 7">
    <name type="scientific">Pseudohoeflea coraliihabitans</name>
    <dbReference type="NCBI Taxonomy" id="2860393"/>
    <lineage>
        <taxon>Bacteria</taxon>
        <taxon>Pseudomonadati</taxon>
        <taxon>Pseudomonadota</taxon>
        <taxon>Alphaproteobacteria</taxon>
        <taxon>Hyphomicrobiales</taxon>
        <taxon>Rhizobiaceae</taxon>
        <taxon>Pseudohoeflea</taxon>
    </lineage>
</organism>
<dbReference type="EMBL" id="JAHWQX010000002">
    <property type="protein sequence ID" value="MBW3097470.1"/>
    <property type="molecule type" value="Genomic_DNA"/>
</dbReference>
<evidence type="ECO:0000313" key="7">
    <source>
        <dbReference type="Proteomes" id="UP001430804"/>
    </source>
</evidence>
<feature type="transmembrane region" description="Helical" evidence="5">
    <location>
        <begin position="513"/>
        <end position="532"/>
    </location>
</feature>
<keyword evidence="7" id="KW-1185">Reference proteome</keyword>
<gene>
    <name evidence="6" type="ORF">KY465_09275</name>
</gene>
<reference evidence="6" key="1">
    <citation type="submission" date="2021-07" db="EMBL/GenBank/DDBJ databases">
        <title>Pseudohoeflea marina sp. nov. a polyhydroxyalcanoate-producing bacterium.</title>
        <authorList>
            <person name="Zheng W."/>
            <person name="Yu S."/>
            <person name="Huang Y."/>
        </authorList>
    </citation>
    <scope>NUCLEOTIDE SEQUENCE</scope>
    <source>
        <strain evidence="6">DP4N28-3</strain>
    </source>
</reference>
<comment type="caution">
    <text evidence="6">The sequence shown here is derived from an EMBL/GenBank/DDBJ whole genome shotgun (WGS) entry which is preliminary data.</text>
</comment>
<feature type="transmembrane region" description="Helical" evidence="5">
    <location>
        <begin position="173"/>
        <end position="196"/>
    </location>
</feature>
<feature type="transmembrane region" description="Helical" evidence="5">
    <location>
        <begin position="578"/>
        <end position="597"/>
    </location>
</feature>
<dbReference type="PANTHER" id="PTHR43630:SF1">
    <property type="entry name" value="POLY-BETA-1,6-N-ACETYL-D-GLUCOSAMINE SYNTHASE"/>
    <property type="match status" value="1"/>
</dbReference>
<name>A0ABS6WQZ1_9HYPH</name>
<evidence type="ECO:0000256" key="2">
    <source>
        <dbReference type="ARBA" id="ARBA00022676"/>
    </source>
</evidence>
<feature type="transmembrane region" description="Helical" evidence="5">
    <location>
        <begin position="539"/>
        <end position="558"/>
    </location>
</feature>
<evidence type="ECO:0000256" key="3">
    <source>
        <dbReference type="ARBA" id="ARBA00022679"/>
    </source>
</evidence>
<evidence type="ECO:0000256" key="4">
    <source>
        <dbReference type="SAM" id="MobiDB-lite"/>
    </source>
</evidence>
<evidence type="ECO:0000256" key="1">
    <source>
        <dbReference type="ARBA" id="ARBA00006739"/>
    </source>
</evidence>
<comment type="similarity">
    <text evidence="1">Belongs to the glycosyltransferase 2 family.</text>
</comment>
<protein>
    <submittedName>
        <fullName evidence="6">Glycosyltransferase</fullName>
        <ecNumber evidence="6">2.4.-.-</ecNumber>
    </submittedName>
</protein>
<keyword evidence="5" id="KW-0812">Transmembrane</keyword>
<keyword evidence="3 6" id="KW-0808">Transferase</keyword>
<evidence type="ECO:0000313" key="6">
    <source>
        <dbReference type="EMBL" id="MBW3097470.1"/>
    </source>
</evidence>
<feature type="region of interest" description="Disordered" evidence="4">
    <location>
        <begin position="604"/>
        <end position="627"/>
    </location>
</feature>
<accession>A0ABS6WQZ1</accession>
<dbReference type="Proteomes" id="UP001430804">
    <property type="component" value="Unassembled WGS sequence"/>
</dbReference>
<sequence>MSDFASDAGSDPALEEEVHLFKSCGLGKPAICAAARAAQYNGTSVEAELLAAGTLDPDVYYRWCAQQLGVRHLEHIEPDSLLVNRHADILLRRNGPVRAVVDGEVLTVITPTARDFAREKNRVLVHPNIKRRLAVAAPDVIRRAVWQAGEGERIRMTTGALHEQHRRASARDVVSGGQAYVLGLLQWGVLAAVLFWPRASLLGAHLALTVFFLVSNGLRLTAAIVGRRPPRPDLGNCLPPGLPVYTILVALKDEAAMVPQLTRGLAQLHWPKSRLDIKFVCESDDEATIAALKAHARGPQYEIVLVPPHGPATKPKALQYALAGARGEFLTIYDAEDVPAPAQLLEAWTLFQKGDETLGCVQAPLAVANYRRNWLTALFALEYGGWFRGVVPILSRCRLPIPLGGTSNHFRTATLIAIGGWDPYNVTEDADVGFRLSMAGYRTQAAHFATIEAAPETLGVWMKQRSRWLKGWAQTWLVLLRQPLRLSACFGVSGSVMMQVIIGGMLISALAHPLMYLLVGGVLVQHWVGVAFDPLRSTLLAVDVFNILGSYLSFWLLGNQLTSVERQGIGWRRIPMVPLYWLAMSASAWTAIGELLWRPHHWSKTPHPARQDDTPDAADKNGSQQPG</sequence>
<dbReference type="RefSeq" id="WP_219201377.1">
    <property type="nucleotide sequence ID" value="NZ_JAHWQX010000002.1"/>
</dbReference>
<keyword evidence="5" id="KW-0472">Membrane</keyword>
<proteinExistence type="inferred from homology"/>
<evidence type="ECO:0000256" key="5">
    <source>
        <dbReference type="SAM" id="Phobius"/>
    </source>
</evidence>
<dbReference type="PANTHER" id="PTHR43630">
    <property type="entry name" value="POLY-BETA-1,6-N-ACETYL-D-GLUCOSAMINE SYNTHASE"/>
    <property type="match status" value="1"/>
</dbReference>
<keyword evidence="2 6" id="KW-0328">Glycosyltransferase</keyword>
<feature type="compositionally biased region" description="Basic and acidic residues" evidence="4">
    <location>
        <begin position="609"/>
        <end position="619"/>
    </location>
</feature>
<dbReference type="EC" id="2.4.-.-" evidence="6"/>